<dbReference type="KEGG" id="cck:Ccar_19440"/>
<keyword evidence="1" id="KW-1133">Transmembrane helix</keyword>
<dbReference type="EMBL" id="ACVI01000148">
    <property type="protein sequence ID" value="EET84547.1"/>
    <property type="molecule type" value="Genomic_DNA"/>
</dbReference>
<protein>
    <recommendedName>
        <fullName evidence="4">DUF3784 domain-containing protein</fullName>
    </recommendedName>
</protein>
<keyword evidence="3" id="KW-1185">Reference proteome</keyword>
<organism evidence="2 3">
    <name type="scientific">Clostridium carboxidivorans P7</name>
    <dbReference type="NCBI Taxonomy" id="536227"/>
    <lineage>
        <taxon>Bacteria</taxon>
        <taxon>Bacillati</taxon>
        <taxon>Bacillota</taxon>
        <taxon>Clostridia</taxon>
        <taxon>Eubacteriales</taxon>
        <taxon>Clostridiaceae</taxon>
        <taxon>Clostridium</taxon>
    </lineage>
</organism>
<dbReference type="PATRIC" id="fig|536227.13.peg.4066"/>
<evidence type="ECO:0000313" key="2">
    <source>
        <dbReference type="EMBL" id="EET84547.1"/>
    </source>
</evidence>
<proteinExistence type="predicted"/>
<feature type="transmembrane region" description="Helical" evidence="1">
    <location>
        <begin position="81"/>
        <end position="100"/>
    </location>
</feature>
<name>C6Q1T0_9CLOT</name>
<feature type="transmembrane region" description="Helical" evidence="1">
    <location>
        <begin position="49"/>
        <end position="75"/>
    </location>
</feature>
<gene>
    <name evidence="2" type="ORF">CcarbDRAFT_4998</name>
</gene>
<dbReference type="AlphaFoldDB" id="C6Q1T0"/>
<accession>C6Q1T0</accession>
<keyword evidence="1" id="KW-0812">Transmembrane</keyword>
<sequence>MIIINLNIGIAIIWFLGGVIEFLVGFVYPNDKLVKKYKKTNTKILNEKMLIKSIKIFSILSGILFVFMAILIIFNVVTVQFAYNIFIFFILVYILERIYLYHKYVVNK</sequence>
<feature type="transmembrane region" description="Helical" evidence="1">
    <location>
        <begin position="6"/>
        <end position="28"/>
    </location>
</feature>
<dbReference type="Proteomes" id="UP000004198">
    <property type="component" value="Unassembled WGS sequence"/>
</dbReference>
<evidence type="ECO:0008006" key="4">
    <source>
        <dbReference type="Google" id="ProtNLM"/>
    </source>
</evidence>
<comment type="caution">
    <text evidence="2">The sequence shown here is derived from an EMBL/GenBank/DDBJ whole genome shotgun (WGS) entry which is preliminary data.</text>
</comment>
<evidence type="ECO:0000256" key="1">
    <source>
        <dbReference type="SAM" id="Phobius"/>
    </source>
</evidence>
<reference evidence="2 3" key="1">
    <citation type="submission" date="2009-06" db="EMBL/GenBank/DDBJ databases">
        <title>The draft genome of Clostridium carboxidivorans P7.</title>
        <authorList>
            <consortium name="US DOE Joint Genome Institute (JGI-PGF)"/>
            <person name="Lucas S."/>
            <person name="Copeland A."/>
            <person name="Lapidus A."/>
            <person name="Glavina del Rio T."/>
            <person name="Tice H."/>
            <person name="Bruce D."/>
            <person name="Goodwin L."/>
            <person name="Pitluck S."/>
            <person name="Larimer F."/>
            <person name="Land M.L."/>
            <person name="Hauser L."/>
            <person name="Hemme C.L."/>
        </authorList>
    </citation>
    <scope>NUCLEOTIDE SEQUENCE [LARGE SCALE GENOMIC DNA]</scope>
    <source>
        <strain evidence="2 3">P7</strain>
    </source>
</reference>
<evidence type="ECO:0000313" key="3">
    <source>
        <dbReference type="Proteomes" id="UP000004198"/>
    </source>
</evidence>
<keyword evidence="1" id="KW-0472">Membrane</keyword>